<dbReference type="SUPFAM" id="SSF53756">
    <property type="entry name" value="UDP-Glycosyltransferase/glycogen phosphorylase"/>
    <property type="match status" value="1"/>
</dbReference>
<feature type="domain" description="Glycosyl transferase family 1" evidence="3">
    <location>
        <begin position="188"/>
        <end position="339"/>
    </location>
</feature>
<dbReference type="GO" id="GO:0016757">
    <property type="term" value="F:glycosyltransferase activity"/>
    <property type="evidence" value="ECO:0007669"/>
    <property type="project" value="UniProtKB-KW"/>
</dbReference>
<dbReference type="KEGG" id="wcp:H9Q76_01060"/>
<dbReference type="Gene3D" id="3.40.50.2000">
    <property type="entry name" value="Glycogen Phosphorylase B"/>
    <property type="match status" value="2"/>
</dbReference>
<dbReference type="CDD" id="cd03812">
    <property type="entry name" value="GT4_CapH-like"/>
    <property type="match status" value="1"/>
</dbReference>
<keyword evidence="5" id="KW-1185">Reference proteome</keyword>
<organism evidence="4 5">
    <name type="scientific">Wujia chipingensis</name>
    <dbReference type="NCBI Taxonomy" id="2763670"/>
    <lineage>
        <taxon>Bacteria</taxon>
        <taxon>Bacillati</taxon>
        <taxon>Bacillota</taxon>
        <taxon>Clostridia</taxon>
        <taxon>Lachnospirales</taxon>
        <taxon>Lachnospiraceae</taxon>
        <taxon>Wujia</taxon>
    </lineage>
</organism>
<dbReference type="AlphaFoldDB" id="A0A7G9FN01"/>
<accession>A0A7G9FN01</accession>
<dbReference type="Pfam" id="PF00534">
    <property type="entry name" value="Glycos_transf_1"/>
    <property type="match status" value="1"/>
</dbReference>
<dbReference type="PANTHER" id="PTHR12526:SF510">
    <property type="entry name" value="D-INOSITOL 3-PHOSPHATE GLYCOSYLTRANSFERASE"/>
    <property type="match status" value="1"/>
</dbReference>
<keyword evidence="2 4" id="KW-0808">Transferase</keyword>
<dbReference type="InterPro" id="IPR001296">
    <property type="entry name" value="Glyco_trans_1"/>
</dbReference>
<dbReference type="EMBL" id="CP060632">
    <property type="protein sequence ID" value="QNL99932.1"/>
    <property type="molecule type" value="Genomic_DNA"/>
</dbReference>
<reference evidence="4 5" key="1">
    <citation type="submission" date="2020-08" db="EMBL/GenBank/DDBJ databases">
        <authorList>
            <person name="Liu C."/>
            <person name="Sun Q."/>
        </authorList>
    </citation>
    <scope>NUCLEOTIDE SEQUENCE [LARGE SCALE GENOMIC DNA]</scope>
    <source>
        <strain evidence="4 5">NSJ-4</strain>
    </source>
</reference>
<evidence type="ECO:0000313" key="4">
    <source>
        <dbReference type="EMBL" id="QNL99932.1"/>
    </source>
</evidence>
<evidence type="ECO:0000313" key="5">
    <source>
        <dbReference type="Proteomes" id="UP000515819"/>
    </source>
</evidence>
<evidence type="ECO:0000259" key="3">
    <source>
        <dbReference type="Pfam" id="PF00534"/>
    </source>
</evidence>
<proteinExistence type="predicted"/>
<evidence type="ECO:0000256" key="1">
    <source>
        <dbReference type="ARBA" id="ARBA00022676"/>
    </source>
</evidence>
<protein>
    <submittedName>
        <fullName evidence="4">Glycosyltransferase family 1 protein</fullName>
    </submittedName>
</protein>
<name>A0A7G9FN01_9FIRM</name>
<sequence>MNNILIFGMTENPGGVESFLMSYIRKINRGNFKFDFLCNSHDKIAYEDELISYGCEIYHITARSKDYKKYKREMQQFFKENASQYDTIWVNVCSLANIDYLKYAKKYGIKRRIIHSHNSMNMDSKLRGLLHAYNKRHIDKYATDFWACSKEAGEWFYSKQIMQGANYKEIKNAIDISQYKYDEDIRIAYRKKYGVEDKFVIGNVGRLQFQKNQLFLLDIFASVLKKRPEAILWMIGQGEDEDKIREKIQKLNLGTAVKMLGVRNDVPNLLQAMDVFVFPSVFEGLGIALLEAQATGLTCIASKDVIPVEVKVTPQLQFVSLKESAEVWADRILNAEYCEKRDTLFQLAMKAGYDINTEVGRLETLLGEKR</sequence>
<keyword evidence="1" id="KW-0328">Glycosyltransferase</keyword>
<dbReference type="Proteomes" id="UP000515819">
    <property type="component" value="Chromosome"/>
</dbReference>
<evidence type="ECO:0000256" key="2">
    <source>
        <dbReference type="ARBA" id="ARBA00022679"/>
    </source>
</evidence>
<dbReference type="RefSeq" id="WP_021984819.1">
    <property type="nucleotide sequence ID" value="NZ_CP060632.1"/>
</dbReference>
<gene>
    <name evidence="4" type="ORF">H9Q76_01060</name>
</gene>
<dbReference type="PANTHER" id="PTHR12526">
    <property type="entry name" value="GLYCOSYLTRANSFERASE"/>
    <property type="match status" value="1"/>
</dbReference>